<comment type="caution">
    <text evidence="2">The sequence shown here is derived from an EMBL/GenBank/DDBJ whole genome shotgun (WGS) entry which is preliminary data.</text>
</comment>
<name>A0AAD7A1Y1_9AGAR</name>
<proteinExistence type="predicted"/>
<evidence type="ECO:0000313" key="3">
    <source>
        <dbReference type="Proteomes" id="UP001218218"/>
    </source>
</evidence>
<keyword evidence="3" id="KW-1185">Reference proteome</keyword>
<feature type="region of interest" description="Disordered" evidence="1">
    <location>
        <begin position="10"/>
        <end position="32"/>
    </location>
</feature>
<feature type="compositionally biased region" description="Polar residues" evidence="1">
    <location>
        <begin position="19"/>
        <end position="31"/>
    </location>
</feature>
<dbReference type="Pfam" id="PF18759">
    <property type="entry name" value="Plavaka"/>
    <property type="match status" value="1"/>
</dbReference>
<feature type="non-terminal residue" evidence="2">
    <location>
        <position position="1"/>
    </location>
</feature>
<feature type="non-terminal residue" evidence="2">
    <location>
        <position position="814"/>
    </location>
</feature>
<sequence length="814" mass="94358">FIFIRHHPHAQKGPEITPLESSPSTTRTPFVSSIAPDNRPYKPFKCFADYKFTSRAVKRRMPNDQIDEDLHDMHNGVWSSDCHITFHNHRDVEKSLAAARASNVPFHSESLVIDFAGRKYEVEVEFRDPWQIVKRWICDDTLMDVSTWFSQEKYLCLNGVIEFSNPLYDEPWTAKTWREVDDNLPDDPRYPSCFLGLHIWLDKGLVSTKVKMHPILLRGCWIHSATRNGSGNGGGALAGFVRMPDEILHVDPKQLSGVARTEYDHVKRLIYRGVCRLVMSSLRRRSHNGEALRFGDGVTRVAYPGVLIESMDFEELAAWLAIRNSRALHPCPQCLVGKDDLYRLSRTFPERTTESMSSALTRAPCNSKTQRDEYLKQYGLHDFQATHPNYQHFLWEFAHSDPYKAAGYDCLHFFDGGIWGRHMWIVIKEHLQTHGLASKFNHHMEQFPRWRNLKHLRSPTKIDYSEGQTFLDILKCALPCLVQLLPANSCLVRLVRVMQKIRKMLGLEVTTGTRLHHLQKMIREYEKTCNDISERHGKSLNFLKQHFLSHAIQNFESKGTSRNMNTRVGEGFQQEVSEMYEKTNGKNAEHQISILDQNEETMARLDMQVELWRRSQEEDSDLTLIPSSNPDGANHWKLGSADSRVTPHRLEMKYTSNQSFRNFDMRLREYLAYHHPAFSIEPCKVIHVEYASKVDWKSAKDILRCNPWFHGHPRYDSILYTADDDPMAMGQLDLVFCCHLPRHKSLDLAMIRSYRTSSWNPKTRTDCPVRERSAAPMFITLEHLTRGALLCPIFGASREVFYAVDCIDEAMFLR</sequence>
<dbReference type="Proteomes" id="UP001218218">
    <property type="component" value="Unassembled WGS sequence"/>
</dbReference>
<reference evidence="2" key="1">
    <citation type="submission" date="2023-03" db="EMBL/GenBank/DDBJ databases">
        <title>Massive genome expansion in bonnet fungi (Mycena s.s.) driven by repeated elements and novel gene families across ecological guilds.</title>
        <authorList>
            <consortium name="Lawrence Berkeley National Laboratory"/>
            <person name="Harder C.B."/>
            <person name="Miyauchi S."/>
            <person name="Viragh M."/>
            <person name="Kuo A."/>
            <person name="Thoen E."/>
            <person name="Andreopoulos B."/>
            <person name="Lu D."/>
            <person name="Skrede I."/>
            <person name="Drula E."/>
            <person name="Henrissat B."/>
            <person name="Morin E."/>
            <person name="Kohler A."/>
            <person name="Barry K."/>
            <person name="LaButti K."/>
            <person name="Morin E."/>
            <person name="Salamov A."/>
            <person name="Lipzen A."/>
            <person name="Mereny Z."/>
            <person name="Hegedus B."/>
            <person name="Baldrian P."/>
            <person name="Stursova M."/>
            <person name="Weitz H."/>
            <person name="Taylor A."/>
            <person name="Grigoriev I.V."/>
            <person name="Nagy L.G."/>
            <person name="Martin F."/>
            <person name="Kauserud H."/>
        </authorList>
    </citation>
    <scope>NUCLEOTIDE SEQUENCE</scope>
    <source>
        <strain evidence="2">CBHHK002</strain>
    </source>
</reference>
<accession>A0AAD7A1Y1</accession>
<gene>
    <name evidence="2" type="ORF">DFH08DRAFT_1002074</name>
</gene>
<dbReference type="AlphaFoldDB" id="A0AAD7A1Y1"/>
<evidence type="ECO:0000313" key="2">
    <source>
        <dbReference type="EMBL" id="KAJ7347314.1"/>
    </source>
</evidence>
<dbReference type="EMBL" id="JARIHO010000019">
    <property type="protein sequence ID" value="KAJ7347314.1"/>
    <property type="molecule type" value="Genomic_DNA"/>
</dbReference>
<organism evidence="2 3">
    <name type="scientific">Mycena albidolilacea</name>
    <dbReference type="NCBI Taxonomy" id="1033008"/>
    <lineage>
        <taxon>Eukaryota</taxon>
        <taxon>Fungi</taxon>
        <taxon>Dikarya</taxon>
        <taxon>Basidiomycota</taxon>
        <taxon>Agaricomycotina</taxon>
        <taxon>Agaricomycetes</taxon>
        <taxon>Agaricomycetidae</taxon>
        <taxon>Agaricales</taxon>
        <taxon>Marasmiineae</taxon>
        <taxon>Mycenaceae</taxon>
        <taxon>Mycena</taxon>
    </lineage>
</organism>
<evidence type="ECO:0000256" key="1">
    <source>
        <dbReference type="SAM" id="MobiDB-lite"/>
    </source>
</evidence>
<protein>
    <submittedName>
        <fullName evidence="2">Uncharacterized protein</fullName>
    </submittedName>
</protein>
<dbReference type="InterPro" id="IPR041078">
    <property type="entry name" value="Plavaka"/>
</dbReference>